<comment type="caution">
    <text evidence="1">The sequence shown here is derived from an EMBL/GenBank/DDBJ whole genome shotgun (WGS) entry which is preliminary data.</text>
</comment>
<name>A0A5R8KJQ2_9BACT</name>
<evidence type="ECO:0000313" key="2">
    <source>
        <dbReference type="Proteomes" id="UP000306196"/>
    </source>
</evidence>
<dbReference type="OrthoDB" id="9917679at2"/>
<dbReference type="AlphaFoldDB" id="A0A5R8KJQ2"/>
<protein>
    <recommendedName>
        <fullName evidence="3">DUF2262 domain-containing protein</fullName>
    </recommendedName>
</protein>
<accession>A0A5R8KJQ2</accession>
<reference evidence="1 2" key="1">
    <citation type="submission" date="2019-05" db="EMBL/GenBank/DDBJ databases">
        <title>Verrucobacter flavum gen. nov., sp. nov. a new member of the family Verrucomicrobiaceae.</title>
        <authorList>
            <person name="Szuroczki S."/>
            <person name="Abbaszade G."/>
            <person name="Szabo A."/>
            <person name="Felfoldi T."/>
            <person name="Schumann P."/>
            <person name="Boka K."/>
            <person name="Keki Z."/>
            <person name="Toumi M."/>
            <person name="Toth E."/>
        </authorList>
    </citation>
    <scope>NUCLEOTIDE SEQUENCE [LARGE SCALE GENOMIC DNA]</scope>
    <source>
        <strain evidence="1 2">MG-N-17</strain>
    </source>
</reference>
<dbReference type="RefSeq" id="WP_138084170.1">
    <property type="nucleotide sequence ID" value="NZ_VAUV01000001.1"/>
</dbReference>
<dbReference type="EMBL" id="VAUV01000001">
    <property type="protein sequence ID" value="TLD72546.1"/>
    <property type="molecule type" value="Genomic_DNA"/>
</dbReference>
<dbReference type="Proteomes" id="UP000306196">
    <property type="component" value="Unassembled WGS sequence"/>
</dbReference>
<gene>
    <name evidence="1" type="ORF">FEM03_00275</name>
</gene>
<organism evidence="1 2">
    <name type="scientific">Phragmitibacter flavus</name>
    <dbReference type="NCBI Taxonomy" id="2576071"/>
    <lineage>
        <taxon>Bacteria</taxon>
        <taxon>Pseudomonadati</taxon>
        <taxon>Verrucomicrobiota</taxon>
        <taxon>Verrucomicrobiia</taxon>
        <taxon>Verrucomicrobiales</taxon>
        <taxon>Verrucomicrobiaceae</taxon>
        <taxon>Phragmitibacter</taxon>
    </lineage>
</organism>
<evidence type="ECO:0008006" key="3">
    <source>
        <dbReference type="Google" id="ProtNLM"/>
    </source>
</evidence>
<keyword evidence="2" id="KW-1185">Reference proteome</keyword>
<evidence type="ECO:0000313" key="1">
    <source>
        <dbReference type="EMBL" id="TLD72546.1"/>
    </source>
</evidence>
<proteinExistence type="predicted"/>
<sequence>MPPVPHSQIFEQFVWDNELPEWSTLDGVYRGHPENEIEVALVGDSERTLDWADFLQMSEAAWHLLMAHETRMLRDFATEIHHKHQAYFGDRWKRTSEDLLSELSLRLVCFYADGSAHLWYSGTAAFNHLDVDLGLDSDLRVTEVRFDG</sequence>